<evidence type="ECO:0000313" key="2">
    <source>
        <dbReference type="EMBL" id="KAJ7781620.1"/>
    </source>
</evidence>
<keyword evidence="3" id="KW-1185">Reference proteome</keyword>
<protein>
    <submittedName>
        <fullName evidence="2">Uncharacterized protein</fullName>
    </submittedName>
</protein>
<gene>
    <name evidence="2" type="ORF">B0H16DRAFT_1499088</name>
</gene>
<dbReference type="AlphaFoldDB" id="A0AAD7NZC8"/>
<comment type="caution">
    <text evidence="2">The sequence shown here is derived from an EMBL/GenBank/DDBJ whole genome shotgun (WGS) entry which is preliminary data.</text>
</comment>
<evidence type="ECO:0000313" key="3">
    <source>
        <dbReference type="Proteomes" id="UP001215598"/>
    </source>
</evidence>
<name>A0AAD7NZC8_9AGAR</name>
<keyword evidence="1" id="KW-0812">Transmembrane</keyword>
<proteinExistence type="predicted"/>
<accession>A0AAD7NZC8</accession>
<sequence length="56" mass="6044">MTSPAAGSAAAAQLAVLTKAFKELFSTTFIGFSIATALYGISVLQAYLYFRRYTKD</sequence>
<dbReference type="Proteomes" id="UP001215598">
    <property type="component" value="Unassembled WGS sequence"/>
</dbReference>
<organism evidence="2 3">
    <name type="scientific">Mycena metata</name>
    <dbReference type="NCBI Taxonomy" id="1033252"/>
    <lineage>
        <taxon>Eukaryota</taxon>
        <taxon>Fungi</taxon>
        <taxon>Dikarya</taxon>
        <taxon>Basidiomycota</taxon>
        <taxon>Agaricomycotina</taxon>
        <taxon>Agaricomycetes</taxon>
        <taxon>Agaricomycetidae</taxon>
        <taxon>Agaricales</taxon>
        <taxon>Marasmiineae</taxon>
        <taxon>Mycenaceae</taxon>
        <taxon>Mycena</taxon>
    </lineage>
</organism>
<dbReference type="EMBL" id="JARKIB010000004">
    <property type="protein sequence ID" value="KAJ7781620.1"/>
    <property type="molecule type" value="Genomic_DNA"/>
</dbReference>
<keyword evidence="1" id="KW-0472">Membrane</keyword>
<feature type="transmembrane region" description="Helical" evidence="1">
    <location>
        <begin position="30"/>
        <end position="50"/>
    </location>
</feature>
<feature type="non-terminal residue" evidence="2">
    <location>
        <position position="56"/>
    </location>
</feature>
<keyword evidence="1" id="KW-1133">Transmembrane helix</keyword>
<reference evidence="2" key="1">
    <citation type="submission" date="2023-03" db="EMBL/GenBank/DDBJ databases">
        <title>Massive genome expansion in bonnet fungi (Mycena s.s.) driven by repeated elements and novel gene families across ecological guilds.</title>
        <authorList>
            <consortium name="Lawrence Berkeley National Laboratory"/>
            <person name="Harder C.B."/>
            <person name="Miyauchi S."/>
            <person name="Viragh M."/>
            <person name="Kuo A."/>
            <person name="Thoen E."/>
            <person name="Andreopoulos B."/>
            <person name="Lu D."/>
            <person name="Skrede I."/>
            <person name="Drula E."/>
            <person name="Henrissat B."/>
            <person name="Morin E."/>
            <person name="Kohler A."/>
            <person name="Barry K."/>
            <person name="LaButti K."/>
            <person name="Morin E."/>
            <person name="Salamov A."/>
            <person name="Lipzen A."/>
            <person name="Mereny Z."/>
            <person name="Hegedus B."/>
            <person name="Baldrian P."/>
            <person name="Stursova M."/>
            <person name="Weitz H."/>
            <person name="Taylor A."/>
            <person name="Grigoriev I.V."/>
            <person name="Nagy L.G."/>
            <person name="Martin F."/>
            <person name="Kauserud H."/>
        </authorList>
    </citation>
    <scope>NUCLEOTIDE SEQUENCE</scope>
    <source>
        <strain evidence="2">CBHHK182m</strain>
    </source>
</reference>
<evidence type="ECO:0000256" key="1">
    <source>
        <dbReference type="SAM" id="Phobius"/>
    </source>
</evidence>